<feature type="transmembrane region" description="Helical" evidence="14">
    <location>
        <begin position="264"/>
        <end position="287"/>
    </location>
</feature>
<feature type="transmembrane region" description="Helical" evidence="14">
    <location>
        <begin position="679"/>
        <end position="700"/>
    </location>
</feature>
<dbReference type="SUPFAM" id="SSF81653">
    <property type="entry name" value="Calcium ATPase, transduction domain A"/>
    <property type="match status" value="1"/>
</dbReference>
<dbReference type="InterPro" id="IPR006534">
    <property type="entry name" value="P-type_ATPase_IIIA"/>
</dbReference>
<feature type="compositionally biased region" description="Polar residues" evidence="13">
    <location>
        <begin position="24"/>
        <end position="34"/>
    </location>
</feature>
<accession>A0A0J8U5R8</accession>
<dbReference type="SFLD" id="SFLDF00027">
    <property type="entry name" value="p-type_atpase"/>
    <property type="match status" value="1"/>
</dbReference>
<evidence type="ECO:0000256" key="5">
    <source>
        <dbReference type="ARBA" id="ARBA00022692"/>
    </source>
</evidence>
<evidence type="ECO:0000259" key="15">
    <source>
        <dbReference type="SMART" id="SM00831"/>
    </source>
</evidence>
<dbReference type="SFLD" id="SFLDG00002">
    <property type="entry name" value="C1.7:_P-type_atpase_like"/>
    <property type="match status" value="1"/>
</dbReference>
<dbReference type="InterPro" id="IPR044492">
    <property type="entry name" value="P_typ_ATPase_HD_dom"/>
</dbReference>
<dbReference type="InterPro" id="IPR036412">
    <property type="entry name" value="HAD-like_sf"/>
</dbReference>
<dbReference type="PANTHER" id="PTHR42861">
    <property type="entry name" value="CALCIUM-TRANSPORTING ATPASE"/>
    <property type="match status" value="1"/>
</dbReference>
<dbReference type="CDD" id="cd02076">
    <property type="entry name" value="P-type_ATPase_H"/>
    <property type="match status" value="1"/>
</dbReference>
<keyword evidence="10" id="KW-1278">Translocase</keyword>
<keyword evidence="4" id="KW-0597">Phosphoprotein</keyword>
<dbReference type="NCBIfam" id="TIGR01494">
    <property type="entry name" value="ATPase_P-type"/>
    <property type="match status" value="2"/>
</dbReference>
<feature type="transmembrane region" description="Helical" evidence="14">
    <location>
        <begin position="712"/>
        <end position="731"/>
    </location>
</feature>
<keyword evidence="11 14" id="KW-1133">Transmembrane helix</keyword>
<dbReference type="Gene3D" id="1.20.1110.10">
    <property type="entry name" value="Calcium-transporting ATPase, transmembrane domain"/>
    <property type="match status" value="1"/>
</dbReference>
<evidence type="ECO:0000256" key="13">
    <source>
        <dbReference type="SAM" id="MobiDB-lite"/>
    </source>
</evidence>
<feature type="transmembrane region" description="Helical" evidence="14">
    <location>
        <begin position="768"/>
        <end position="786"/>
    </location>
</feature>
<dbReference type="PRINTS" id="PR00119">
    <property type="entry name" value="CATATPASE"/>
</dbReference>
<dbReference type="InterPro" id="IPR004014">
    <property type="entry name" value="ATPase_P-typ_cation-transptr_N"/>
</dbReference>
<name>A0A0J8U5R8_9MYCO</name>
<dbReference type="Gene3D" id="2.70.150.10">
    <property type="entry name" value="Calcium-transporting ATPase, cytoplasmic transduction domain A"/>
    <property type="match status" value="1"/>
</dbReference>
<dbReference type="InterPro" id="IPR023299">
    <property type="entry name" value="ATPase_P-typ_cyto_dom_N"/>
</dbReference>
<dbReference type="InterPro" id="IPR018303">
    <property type="entry name" value="ATPase_P-typ_P_site"/>
</dbReference>
<dbReference type="NCBIfam" id="TIGR01647">
    <property type="entry name" value="ATPase-IIIA_H"/>
    <property type="match status" value="1"/>
</dbReference>
<evidence type="ECO:0000256" key="10">
    <source>
        <dbReference type="ARBA" id="ARBA00022967"/>
    </source>
</evidence>
<comment type="similarity">
    <text evidence="2">Belongs to the cation transport ATPase (P-type) (TC 3.A.3) family. Type IIIA subfamily.</text>
</comment>
<dbReference type="PATRIC" id="fig|451644.5.peg.4900"/>
<comment type="subcellular location">
    <subcellularLocation>
        <location evidence="1">Cell membrane</location>
        <topology evidence="1">Multi-pass membrane protein</topology>
    </subcellularLocation>
</comment>
<keyword evidence="5 14" id="KW-0812">Transmembrane</keyword>
<evidence type="ECO:0000256" key="2">
    <source>
        <dbReference type="ARBA" id="ARBA00008804"/>
    </source>
</evidence>
<evidence type="ECO:0000256" key="3">
    <source>
        <dbReference type="ARBA" id="ARBA00022475"/>
    </source>
</evidence>
<gene>
    <name evidence="16" type="ORF">ACT17_23765</name>
</gene>
<evidence type="ECO:0000256" key="12">
    <source>
        <dbReference type="ARBA" id="ARBA00023136"/>
    </source>
</evidence>
<evidence type="ECO:0000256" key="7">
    <source>
        <dbReference type="ARBA" id="ARBA00022741"/>
    </source>
</evidence>
<keyword evidence="7" id="KW-0547">Nucleotide-binding</keyword>
<evidence type="ECO:0000256" key="1">
    <source>
        <dbReference type="ARBA" id="ARBA00004651"/>
    </source>
</evidence>
<dbReference type="PROSITE" id="PS00154">
    <property type="entry name" value="ATPASE_E1_E2"/>
    <property type="match status" value="1"/>
</dbReference>
<evidence type="ECO:0000256" key="14">
    <source>
        <dbReference type="SAM" id="Phobius"/>
    </source>
</evidence>
<dbReference type="Gene3D" id="3.40.1110.10">
    <property type="entry name" value="Calcium-transporting ATPase, cytoplasmic domain N"/>
    <property type="match status" value="1"/>
</dbReference>
<dbReference type="SUPFAM" id="SSF81665">
    <property type="entry name" value="Calcium ATPase, transmembrane domain M"/>
    <property type="match status" value="1"/>
</dbReference>
<dbReference type="FunFam" id="2.70.150.10:FF:000042">
    <property type="entry name" value="Plasma membrane ATPase"/>
    <property type="match status" value="1"/>
</dbReference>
<dbReference type="PRINTS" id="PR00120">
    <property type="entry name" value="HATPASE"/>
</dbReference>
<dbReference type="Pfam" id="PF00690">
    <property type="entry name" value="Cation_ATPase_N"/>
    <property type="match status" value="1"/>
</dbReference>
<dbReference type="Gene3D" id="3.40.50.1000">
    <property type="entry name" value="HAD superfamily/HAD-like"/>
    <property type="match status" value="1"/>
</dbReference>
<feature type="transmembrane region" description="Helical" evidence="14">
    <location>
        <begin position="232"/>
        <end position="252"/>
    </location>
</feature>
<reference evidence="16 17" key="1">
    <citation type="submission" date="2015-06" db="EMBL/GenBank/DDBJ databases">
        <title>Genome sequence of Mycobacterium conceptionense strain MLE.</title>
        <authorList>
            <person name="Greninger A.L."/>
            <person name="Cunningham G."/>
            <person name="Chiu C.Y."/>
            <person name="Miller S."/>
        </authorList>
    </citation>
    <scope>NUCLEOTIDE SEQUENCE [LARGE SCALE GENOMIC DNA]</scope>
    <source>
        <strain evidence="16 17">MLE</strain>
    </source>
</reference>
<dbReference type="AlphaFoldDB" id="A0A0J8U5R8"/>
<proteinExistence type="inferred from homology"/>
<feature type="transmembrane region" description="Helical" evidence="14">
    <location>
        <begin position="57"/>
        <end position="79"/>
    </location>
</feature>
<dbReference type="GO" id="GO:0008553">
    <property type="term" value="F:P-type proton-exporting transporter activity"/>
    <property type="evidence" value="ECO:0007669"/>
    <property type="project" value="InterPro"/>
</dbReference>
<evidence type="ECO:0000313" key="16">
    <source>
        <dbReference type="EMBL" id="KMV15785.1"/>
    </source>
</evidence>
<dbReference type="Pfam" id="PF00702">
    <property type="entry name" value="Hydrolase"/>
    <property type="match status" value="1"/>
</dbReference>
<keyword evidence="8" id="KW-0067">ATP-binding</keyword>
<dbReference type="FunFam" id="3.40.1110.10:FF:000005">
    <property type="entry name" value="Plasma membrane ATPase"/>
    <property type="match status" value="1"/>
</dbReference>
<evidence type="ECO:0000313" key="17">
    <source>
        <dbReference type="Proteomes" id="UP000037594"/>
    </source>
</evidence>
<feature type="domain" description="Cation-transporting P-type ATPase N-terminal" evidence="15">
    <location>
        <begin position="11"/>
        <end position="81"/>
    </location>
</feature>
<keyword evidence="12 14" id="KW-0472">Membrane</keyword>
<evidence type="ECO:0000256" key="11">
    <source>
        <dbReference type="ARBA" id="ARBA00022989"/>
    </source>
</evidence>
<dbReference type="FunFam" id="3.40.50.1000:FF:000211">
    <property type="entry name" value="Plasma membrane ATPase"/>
    <property type="match status" value="1"/>
</dbReference>
<dbReference type="GO" id="GO:0046872">
    <property type="term" value="F:metal ion binding"/>
    <property type="evidence" value="ECO:0007669"/>
    <property type="project" value="UniProtKB-KW"/>
</dbReference>
<dbReference type="SMART" id="SM00831">
    <property type="entry name" value="Cation_ATPase_N"/>
    <property type="match status" value="1"/>
</dbReference>
<protein>
    <submittedName>
        <fullName evidence="16">Metal ABC transporter ATPase</fullName>
    </submittedName>
</protein>
<dbReference type="GO" id="GO:0005524">
    <property type="term" value="F:ATP binding"/>
    <property type="evidence" value="ECO:0007669"/>
    <property type="project" value="UniProtKB-KW"/>
</dbReference>
<feature type="transmembrane region" description="Helical" evidence="14">
    <location>
        <begin position="743"/>
        <end position="762"/>
    </location>
</feature>
<dbReference type="InterPro" id="IPR059000">
    <property type="entry name" value="ATPase_P-type_domA"/>
</dbReference>
<dbReference type="EMBL" id="LFOD01000027">
    <property type="protein sequence ID" value="KMV15785.1"/>
    <property type="molecule type" value="Genomic_DNA"/>
</dbReference>
<feature type="transmembrane region" description="Helical" evidence="14">
    <location>
        <begin position="612"/>
        <end position="633"/>
    </location>
</feature>
<dbReference type="GO" id="GO:0120029">
    <property type="term" value="P:proton export across plasma membrane"/>
    <property type="evidence" value="ECO:0007669"/>
    <property type="project" value="InterPro"/>
</dbReference>
<dbReference type="SFLD" id="SFLDS00003">
    <property type="entry name" value="Haloacid_Dehalogenase"/>
    <property type="match status" value="1"/>
</dbReference>
<dbReference type="GO" id="GO:0016887">
    <property type="term" value="F:ATP hydrolysis activity"/>
    <property type="evidence" value="ECO:0007669"/>
    <property type="project" value="InterPro"/>
</dbReference>
<keyword evidence="9" id="KW-0460">Magnesium</keyword>
<feature type="region of interest" description="Disordered" evidence="13">
    <location>
        <begin position="1"/>
        <end position="34"/>
    </location>
</feature>
<keyword evidence="3" id="KW-1003">Cell membrane</keyword>
<dbReference type="SUPFAM" id="SSF56784">
    <property type="entry name" value="HAD-like"/>
    <property type="match status" value="1"/>
</dbReference>
<dbReference type="Pfam" id="PF00122">
    <property type="entry name" value="E1-E2_ATPase"/>
    <property type="match status" value="1"/>
</dbReference>
<dbReference type="InterPro" id="IPR001757">
    <property type="entry name" value="P_typ_ATPase"/>
</dbReference>
<keyword evidence="6" id="KW-0479">Metal-binding</keyword>
<comment type="caution">
    <text evidence="16">The sequence shown here is derived from an EMBL/GenBank/DDBJ whole genome shotgun (WGS) entry which is preliminary data.</text>
</comment>
<evidence type="ECO:0000256" key="8">
    <source>
        <dbReference type="ARBA" id="ARBA00022840"/>
    </source>
</evidence>
<dbReference type="InterPro" id="IPR023214">
    <property type="entry name" value="HAD_sf"/>
</dbReference>
<dbReference type="GO" id="GO:0005886">
    <property type="term" value="C:plasma membrane"/>
    <property type="evidence" value="ECO:0007669"/>
    <property type="project" value="UniProtKB-SubCell"/>
</dbReference>
<evidence type="ECO:0000256" key="4">
    <source>
        <dbReference type="ARBA" id="ARBA00022553"/>
    </source>
</evidence>
<dbReference type="Proteomes" id="UP000037594">
    <property type="component" value="Unassembled WGS sequence"/>
</dbReference>
<organism evidence="16 17">
    <name type="scientific">Mycolicibacterium conceptionense</name>
    <dbReference type="NCBI Taxonomy" id="451644"/>
    <lineage>
        <taxon>Bacteria</taxon>
        <taxon>Bacillati</taxon>
        <taxon>Actinomycetota</taxon>
        <taxon>Actinomycetes</taxon>
        <taxon>Mycobacteriales</taxon>
        <taxon>Mycobacteriaceae</taxon>
        <taxon>Mycolicibacterium</taxon>
    </lineage>
</organism>
<sequence>MVQVSADTGSPEPNLQDTFAEVDSSPSGLSSQQAADRLSRFGPNEITDHQPNPLLTFLGYFWAPIPWMIEIALVLSLIVRHWPEAIVIAILLAMNGLVSFVEEHQAAGAIAALKQRLAGTTSVLRDGNWTVLPVRELVPGDVVRLRLGDVIPADARLIDDVTLEVDQSALTGESLPVEHTKAALLYSGSVVVRGEGDALVFATAGKSYFGSTAKLVETAGTVSHFQQAVLRIGHYLIVAALVLVTLTVVVSLARGNPALETVQFALVVTIASIPVALPAVLSVTMAVGARNLARSHAVVSHLPAIEELGGMDVLCCDKTGTLTQNALSVTDVWTVDGVDRDTLLSATALASRAEDRDPIDAAVLAVAEAPADMRVLSFSPFDPTRKRTEAVVVDEAGNRFKVTKGAPQVIARLAVDDAAAAQASAAAERFAGTGQRALGLARADGDGGWRMLGVLALADPPRADSAQTVAAARELGVSVKMVTGDQVAIGRQVGQAVGIGDRTMAAEELGAKGEKVTPALIDSVDGFAQVFPEHKFAIVKSLQADGHIVGMTGDGVNDAPALKQADAGIAVAGATDAARAAADVVLLAPGLSVIVEAIRQARQIFARMTNYATYRIAETIRVLLLIVISIVALNFFPVTAIMIVLLAVLNDGAILAIAYDRVRGAASPAAWDMRRVIALAGTLGLLGVVETFILLAIARAGLHLDDETLRTLIYLKLSVSGHLTVFVTRTNGPFWSRPAPSPVLLTAVIGTQLVATLIAVYGLLVQPIGWGLAGLVWAYSLLWFLVEDRVKLVTLRMLSRPNQAQAQLIGTP</sequence>
<evidence type="ECO:0000256" key="9">
    <source>
        <dbReference type="ARBA" id="ARBA00022842"/>
    </source>
</evidence>
<dbReference type="InterPro" id="IPR023298">
    <property type="entry name" value="ATPase_P-typ_TM_dom_sf"/>
</dbReference>
<dbReference type="InterPro" id="IPR008250">
    <property type="entry name" value="ATPase_P-typ_transduc_dom_A_sf"/>
</dbReference>
<feature type="compositionally biased region" description="Polar residues" evidence="13">
    <location>
        <begin position="1"/>
        <end position="17"/>
    </location>
</feature>
<evidence type="ECO:0000256" key="6">
    <source>
        <dbReference type="ARBA" id="ARBA00022723"/>
    </source>
</evidence>